<organism evidence="2 3">
    <name type="scientific">Taxus chinensis</name>
    <name type="common">Chinese yew</name>
    <name type="synonym">Taxus wallichiana var. chinensis</name>
    <dbReference type="NCBI Taxonomy" id="29808"/>
    <lineage>
        <taxon>Eukaryota</taxon>
        <taxon>Viridiplantae</taxon>
        <taxon>Streptophyta</taxon>
        <taxon>Embryophyta</taxon>
        <taxon>Tracheophyta</taxon>
        <taxon>Spermatophyta</taxon>
        <taxon>Pinopsida</taxon>
        <taxon>Pinidae</taxon>
        <taxon>Conifers II</taxon>
        <taxon>Cupressales</taxon>
        <taxon>Taxaceae</taxon>
        <taxon>Taxus</taxon>
    </lineage>
</organism>
<protein>
    <submittedName>
        <fullName evidence="2">Uncharacterized protein</fullName>
    </submittedName>
</protein>
<feature type="non-terminal residue" evidence="2">
    <location>
        <position position="124"/>
    </location>
</feature>
<feature type="compositionally biased region" description="Basic and acidic residues" evidence="1">
    <location>
        <begin position="9"/>
        <end position="18"/>
    </location>
</feature>
<feature type="non-terminal residue" evidence="2">
    <location>
        <position position="1"/>
    </location>
</feature>
<dbReference type="AlphaFoldDB" id="A0AA38FU97"/>
<feature type="compositionally biased region" description="Acidic residues" evidence="1">
    <location>
        <begin position="19"/>
        <end position="48"/>
    </location>
</feature>
<sequence>DDDDEPEGGEDHLVYEIHDYEEEGDEYKEGDEEYNEGDEEKENEEETEAQGKEVGGEENTKYQRTPSLTKELGIHEAAEREVEKIIKDMVEQEVECSVNVVMREVKEESIGKEYTSMQGDPCLA</sequence>
<dbReference type="Proteomes" id="UP000824469">
    <property type="component" value="Unassembled WGS sequence"/>
</dbReference>
<feature type="region of interest" description="Disordered" evidence="1">
    <location>
        <begin position="1"/>
        <end position="66"/>
    </location>
</feature>
<evidence type="ECO:0000313" key="3">
    <source>
        <dbReference type="Proteomes" id="UP000824469"/>
    </source>
</evidence>
<name>A0AA38FU97_TAXCH</name>
<proteinExistence type="predicted"/>
<evidence type="ECO:0000313" key="2">
    <source>
        <dbReference type="EMBL" id="KAH9310456.1"/>
    </source>
</evidence>
<gene>
    <name evidence="2" type="ORF">KI387_025491</name>
</gene>
<evidence type="ECO:0000256" key="1">
    <source>
        <dbReference type="SAM" id="MobiDB-lite"/>
    </source>
</evidence>
<keyword evidence="3" id="KW-1185">Reference proteome</keyword>
<comment type="caution">
    <text evidence="2">The sequence shown here is derived from an EMBL/GenBank/DDBJ whole genome shotgun (WGS) entry which is preliminary data.</text>
</comment>
<accession>A0AA38FU97</accession>
<reference evidence="2 3" key="1">
    <citation type="journal article" date="2021" name="Nat. Plants">
        <title>The Taxus genome provides insights into paclitaxel biosynthesis.</title>
        <authorList>
            <person name="Xiong X."/>
            <person name="Gou J."/>
            <person name="Liao Q."/>
            <person name="Li Y."/>
            <person name="Zhou Q."/>
            <person name="Bi G."/>
            <person name="Li C."/>
            <person name="Du R."/>
            <person name="Wang X."/>
            <person name="Sun T."/>
            <person name="Guo L."/>
            <person name="Liang H."/>
            <person name="Lu P."/>
            <person name="Wu Y."/>
            <person name="Zhang Z."/>
            <person name="Ro D.K."/>
            <person name="Shang Y."/>
            <person name="Huang S."/>
            <person name="Yan J."/>
        </authorList>
    </citation>
    <scope>NUCLEOTIDE SEQUENCE [LARGE SCALE GENOMIC DNA]</scope>
    <source>
        <strain evidence="2">Ta-2019</strain>
    </source>
</reference>
<dbReference type="EMBL" id="JAHRHJ020000006">
    <property type="protein sequence ID" value="KAH9310456.1"/>
    <property type="molecule type" value="Genomic_DNA"/>
</dbReference>
<feature type="compositionally biased region" description="Basic and acidic residues" evidence="1">
    <location>
        <begin position="49"/>
        <end position="61"/>
    </location>
</feature>